<evidence type="ECO:0000313" key="2">
    <source>
        <dbReference type="EMBL" id="MCE4535961.1"/>
    </source>
</evidence>
<gene>
    <name evidence="2" type="ORF">LXT12_01635</name>
</gene>
<proteinExistence type="predicted"/>
<dbReference type="PROSITE" id="PS51257">
    <property type="entry name" value="PROKAR_LIPOPROTEIN"/>
    <property type="match status" value="1"/>
</dbReference>
<name>A0ABS8X6E3_9BURK</name>
<keyword evidence="3" id="KW-1185">Reference proteome</keyword>
<sequence length="284" mass="31136">MKPALACLSWLLCTAGACAGTCSPPQGLKDETDAARIQQLAVELLPCLASPDPHLRDDLAFNQLSTWARGDRLTPATLERLRTELVAVLDAAPDPAGVHPPFAALTLAEVARTDRLKPWLTPAQRADLVEHAARFLAGVRDYRGFTPGEGWRHGVAHGADLALQLGMNAALTAPQRLRLLAAVSAQVMADHRHAYRFGEGARLARAALQLQLRLEPDAAGWQAWLDNLLRPLQEARQWDEAALTDLHNLREFLWPLLAGVLDLDDATRREAWLAPLQKALRRLG</sequence>
<keyword evidence="1" id="KW-0732">Signal</keyword>
<accession>A0ABS8X6E3</accession>
<feature type="chain" id="PRO_5046661945" evidence="1">
    <location>
        <begin position="20"/>
        <end position="284"/>
    </location>
</feature>
<dbReference type="InterPro" id="IPR021247">
    <property type="entry name" value="DUF2785"/>
</dbReference>
<dbReference type="Pfam" id="PF10978">
    <property type="entry name" value="DUF2785"/>
    <property type="match status" value="1"/>
</dbReference>
<dbReference type="Proteomes" id="UP001201463">
    <property type="component" value="Unassembled WGS sequence"/>
</dbReference>
<feature type="signal peptide" evidence="1">
    <location>
        <begin position="1"/>
        <end position="19"/>
    </location>
</feature>
<dbReference type="EMBL" id="JAJTWT010000001">
    <property type="protein sequence ID" value="MCE4535961.1"/>
    <property type="molecule type" value="Genomic_DNA"/>
</dbReference>
<reference evidence="2 3" key="1">
    <citation type="submission" date="2021-12" db="EMBL/GenBank/DDBJ databases">
        <title>Genome seq of p7.</title>
        <authorList>
            <person name="Seo T."/>
        </authorList>
    </citation>
    <scope>NUCLEOTIDE SEQUENCE [LARGE SCALE GENOMIC DNA]</scope>
    <source>
        <strain evidence="2 3">P7</strain>
    </source>
</reference>
<dbReference type="RefSeq" id="WP_233388812.1">
    <property type="nucleotide sequence ID" value="NZ_JAJTWT010000001.1"/>
</dbReference>
<organism evidence="2 3">
    <name type="scientific">Pelomonas caseinilytica</name>
    <dbReference type="NCBI Taxonomy" id="2906763"/>
    <lineage>
        <taxon>Bacteria</taxon>
        <taxon>Pseudomonadati</taxon>
        <taxon>Pseudomonadota</taxon>
        <taxon>Betaproteobacteria</taxon>
        <taxon>Burkholderiales</taxon>
        <taxon>Sphaerotilaceae</taxon>
        <taxon>Roseateles</taxon>
    </lineage>
</organism>
<evidence type="ECO:0000256" key="1">
    <source>
        <dbReference type="SAM" id="SignalP"/>
    </source>
</evidence>
<protein>
    <submittedName>
        <fullName evidence="2">DUF2785 domain-containing protein</fullName>
    </submittedName>
</protein>
<comment type="caution">
    <text evidence="2">The sequence shown here is derived from an EMBL/GenBank/DDBJ whole genome shotgun (WGS) entry which is preliminary data.</text>
</comment>
<evidence type="ECO:0000313" key="3">
    <source>
        <dbReference type="Proteomes" id="UP001201463"/>
    </source>
</evidence>